<accession>A0ABP7TYA5</accession>
<dbReference type="Proteomes" id="UP001501353">
    <property type="component" value="Unassembled WGS sequence"/>
</dbReference>
<dbReference type="InterPro" id="IPR000182">
    <property type="entry name" value="GNAT_dom"/>
</dbReference>
<keyword evidence="1" id="KW-0808">Transferase</keyword>
<dbReference type="EMBL" id="BAAAZE010000014">
    <property type="protein sequence ID" value="GAA4032896.1"/>
    <property type="molecule type" value="Genomic_DNA"/>
</dbReference>
<dbReference type="PANTHER" id="PTHR43877:SF2">
    <property type="entry name" value="AMINOALKYLPHOSPHONATE N-ACETYLTRANSFERASE-RELATED"/>
    <property type="match status" value="1"/>
</dbReference>
<organism evidence="4 5">
    <name type="scientific">Actimicrobium antarcticum</name>
    <dbReference type="NCBI Taxonomy" id="1051899"/>
    <lineage>
        <taxon>Bacteria</taxon>
        <taxon>Pseudomonadati</taxon>
        <taxon>Pseudomonadota</taxon>
        <taxon>Betaproteobacteria</taxon>
        <taxon>Burkholderiales</taxon>
        <taxon>Oxalobacteraceae</taxon>
        <taxon>Actimicrobium</taxon>
    </lineage>
</organism>
<name>A0ABP7TYA5_9BURK</name>
<dbReference type="InterPro" id="IPR016181">
    <property type="entry name" value="Acyl_CoA_acyltransferase"/>
</dbReference>
<feature type="domain" description="N-acetyltransferase" evidence="3">
    <location>
        <begin position="13"/>
        <end position="168"/>
    </location>
</feature>
<evidence type="ECO:0000256" key="2">
    <source>
        <dbReference type="ARBA" id="ARBA00023315"/>
    </source>
</evidence>
<protein>
    <submittedName>
        <fullName evidence="4">GNAT family N-acetyltransferase</fullName>
    </submittedName>
</protein>
<reference evidence="5" key="1">
    <citation type="journal article" date="2019" name="Int. J. Syst. Evol. Microbiol.">
        <title>The Global Catalogue of Microorganisms (GCM) 10K type strain sequencing project: providing services to taxonomists for standard genome sequencing and annotation.</title>
        <authorList>
            <consortium name="The Broad Institute Genomics Platform"/>
            <consortium name="The Broad Institute Genome Sequencing Center for Infectious Disease"/>
            <person name="Wu L."/>
            <person name="Ma J."/>
        </authorList>
    </citation>
    <scope>NUCLEOTIDE SEQUENCE [LARGE SCALE GENOMIC DNA]</scope>
    <source>
        <strain evidence="5">JCM 16673</strain>
    </source>
</reference>
<proteinExistence type="predicted"/>
<evidence type="ECO:0000259" key="3">
    <source>
        <dbReference type="PROSITE" id="PS51186"/>
    </source>
</evidence>
<dbReference type="CDD" id="cd04301">
    <property type="entry name" value="NAT_SF"/>
    <property type="match status" value="1"/>
</dbReference>
<dbReference type="PROSITE" id="PS51186">
    <property type="entry name" value="GNAT"/>
    <property type="match status" value="1"/>
</dbReference>
<dbReference type="Gene3D" id="3.40.630.30">
    <property type="match status" value="1"/>
</dbReference>
<dbReference type="RefSeq" id="WP_344765333.1">
    <property type="nucleotide sequence ID" value="NZ_BAAAZE010000014.1"/>
</dbReference>
<gene>
    <name evidence="4" type="ORF">GCM10022212_34940</name>
</gene>
<keyword evidence="2" id="KW-0012">Acyltransferase</keyword>
<keyword evidence="5" id="KW-1185">Reference proteome</keyword>
<evidence type="ECO:0000313" key="5">
    <source>
        <dbReference type="Proteomes" id="UP001501353"/>
    </source>
</evidence>
<dbReference type="Pfam" id="PF00583">
    <property type="entry name" value="Acetyltransf_1"/>
    <property type="match status" value="1"/>
</dbReference>
<evidence type="ECO:0000313" key="4">
    <source>
        <dbReference type="EMBL" id="GAA4032896.1"/>
    </source>
</evidence>
<dbReference type="InterPro" id="IPR050832">
    <property type="entry name" value="Bact_Acetyltransf"/>
</dbReference>
<dbReference type="SUPFAM" id="SSF55729">
    <property type="entry name" value="Acyl-CoA N-acyltransferases (Nat)"/>
    <property type="match status" value="1"/>
</dbReference>
<sequence>MTDASATPDIRIALARYDDPDDAQAVLALLDDYARDPFGGATPLDDDVMRHLIAALAARPGAFSVLAFVDGEAVGLANCFEGFSTFRCAPLINIHDMTVRASFRGRGLAQQMMMRIEQVARERGCCKITLEVLQGNRHAQQVYLKMGYAGYQLDAEHGDALMWQKKLS</sequence>
<comment type="caution">
    <text evidence="4">The sequence shown here is derived from an EMBL/GenBank/DDBJ whole genome shotgun (WGS) entry which is preliminary data.</text>
</comment>
<evidence type="ECO:0000256" key="1">
    <source>
        <dbReference type="ARBA" id="ARBA00022679"/>
    </source>
</evidence>
<dbReference type="PANTHER" id="PTHR43877">
    <property type="entry name" value="AMINOALKYLPHOSPHONATE N-ACETYLTRANSFERASE-RELATED-RELATED"/>
    <property type="match status" value="1"/>
</dbReference>